<reference evidence="3" key="1">
    <citation type="submission" date="2021-02" db="EMBL/GenBank/DDBJ databases">
        <authorList>
            <person name="Steward A R."/>
        </authorList>
    </citation>
    <scope>NUCLEOTIDE SEQUENCE</scope>
</reference>
<protein>
    <recommendedName>
        <fullName evidence="2">Myb/SANT-like DNA-binding domain-containing protein</fullName>
    </recommendedName>
</protein>
<accession>A0A821XMG0</accession>
<evidence type="ECO:0000259" key="2">
    <source>
        <dbReference type="Pfam" id="PF13837"/>
    </source>
</evidence>
<organism evidence="3 4">
    <name type="scientific">Pieris macdunnoughi</name>
    <dbReference type="NCBI Taxonomy" id="345717"/>
    <lineage>
        <taxon>Eukaryota</taxon>
        <taxon>Metazoa</taxon>
        <taxon>Ecdysozoa</taxon>
        <taxon>Arthropoda</taxon>
        <taxon>Hexapoda</taxon>
        <taxon>Insecta</taxon>
        <taxon>Pterygota</taxon>
        <taxon>Neoptera</taxon>
        <taxon>Endopterygota</taxon>
        <taxon>Lepidoptera</taxon>
        <taxon>Glossata</taxon>
        <taxon>Ditrysia</taxon>
        <taxon>Papilionoidea</taxon>
        <taxon>Pieridae</taxon>
        <taxon>Pierinae</taxon>
        <taxon>Pieris</taxon>
    </lineage>
</organism>
<dbReference type="AlphaFoldDB" id="A0A821XMG0"/>
<name>A0A821XMG0_9NEOP</name>
<dbReference type="Pfam" id="PF13837">
    <property type="entry name" value="Myb_DNA-bind_4"/>
    <property type="match status" value="1"/>
</dbReference>
<dbReference type="PANTHER" id="PTHR47595">
    <property type="entry name" value="HEAT SHOCK 70 KDA PROTEIN 14"/>
    <property type="match status" value="1"/>
</dbReference>
<dbReference type="Proteomes" id="UP000663880">
    <property type="component" value="Unassembled WGS sequence"/>
</dbReference>
<dbReference type="PANTHER" id="PTHR47595:SF1">
    <property type="entry name" value="MYB_SANT-LIKE DNA-BINDING DOMAIN-CONTAINING PROTEIN"/>
    <property type="match status" value="1"/>
</dbReference>
<comment type="caution">
    <text evidence="3">The sequence shown here is derived from an EMBL/GenBank/DDBJ whole genome shotgun (WGS) entry which is preliminary data.</text>
</comment>
<proteinExistence type="predicted"/>
<evidence type="ECO:0000256" key="1">
    <source>
        <dbReference type="SAM" id="MobiDB-lite"/>
    </source>
</evidence>
<dbReference type="InterPro" id="IPR044822">
    <property type="entry name" value="Myb_DNA-bind_4"/>
</dbReference>
<feature type="region of interest" description="Disordered" evidence="1">
    <location>
        <begin position="118"/>
        <end position="141"/>
    </location>
</feature>
<gene>
    <name evidence="3" type="ORF">PMACD_LOCUS15175</name>
</gene>
<sequence length="195" mass="22562">MFVTQLLEHCKFKDIKNWSKNEVLLLIAAYKEHQLEFLDVNVNNDEVWKKVANDVNETLSVQDLPPIANEKFKTKWETLKRHYKGLKDSNKKSGNSSITWAFYDEMEEVFGEQPWVKPLSTAGSNSTNKMDPEIISPPRKRQKTLTSYCEELLAAKKENSEIRKQHHREKIASMTQLSCALNKLVEHITKGQGDL</sequence>
<keyword evidence="4" id="KW-1185">Reference proteome</keyword>
<feature type="domain" description="Myb/SANT-like DNA-binding" evidence="2">
    <location>
        <begin position="16"/>
        <end position="109"/>
    </location>
</feature>
<evidence type="ECO:0000313" key="3">
    <source>
        <dbReference type="EMBL" id="CAF4945972.1"/>
    </source>
</evidence>
<dbReference type="OrthoDB" id="6922716at2759"/>
<dbReference type="EMBL" id="CAJOBZ010000070">
    <property type="protein sequence ID" value="CAF4945972.1"/>
    <property type="molecule type" value="Genomic_DNA"/>
</dbReference>
<evidence type="ECO:0000313" key="4">
    <source>
        <dbReference type="Proteomes" id="UP000663880"/>
    </source>
</evidence>
<dbReference type="Gene3D" id="1.10.10.60">
    <property type="entry name" value="Homeodomain-like"/>
    <property type="match status" value="1"/>
</dbReference>